<dbReference type="Proteomes" id="UP001374579">
    <property type="component" value="Unassembled WGS sequence"/>
</dbReference>
<evidence type="ECO:0000256" key="1">
    <source>
        <dbReference type="SAM" id="MobiDB-lite"/>
    </source>
</evidence>
<dbReference type="EMBL" id="JBAMIC010000010">
    <property type="protein sequence ID" value="KAK7102501.1"/>
    <property type="molecule type" value="Genomic_DNA"/>
</dbReference>
<sequence length="143" mass="14975">MASSPTGAHNEHPAPRQADIKGSEESPSRSPQGAQGGGPRSQVGGGPPSFNPHSSAALHATAEGLTGIPLNPADGLSTGWSTALAAAAGAAAMQRKRANMRKQQNQNVRPARALFCLTLRNPIRKLCIRVAEWKYPFPDSFAL</sequence>
<comment type="caution">
    <text evidence="2">The sequence shown here is derived from an EMBL/GenBank/DDBJ whole genome shotgun (WGS) entry which is preliminary data.</text>
</comment>
<accession>A0AAN9BCD8</accession>
<evidence type="ECO:0000313" key="2">
    <source>
        <dbReference type="EMBL" id="KAK7102501.1"/>
    </source>
</evidence>
<keyword evidence="3" id="KW-1185">Reference proteome</keyword>
<gene>
    <name evidence="2" type="ORF">V1264_020710</name>
</gene>
<reference evidence="2 3" key="1">
    <citation type="submission" date="2024-02" db="EMBL/GenBank/DDBJ databases">
        <title>Chromosome-scale genome assembly of the rough periwinkle Littorina saxatilis.</title>
        <authorList>
            <person name="De Jode A."/>
            <person name="Faria R."/>
            <person name="Formenti G."/>
            <person name="Sims Y."/>
            <person name="Smith T.P."/>
            <person name="Tracey A."/>
            <person name="Wood J.M.D."/>
            <person name="Zagrodzka Z.B."/>
            <person name="Johannesson K."/>
            <person name="Butlin R.K."/>
            <person name="Leder E.H."/>
        </authorList>
    </citation>
    <scope>NUCLEOTIDE SEQUENCE [LARGE SCALE GENOMIC DNA]</scope>
    <source>
        <strain evidence="2">Snail1</strain>
        <tissue evidence="2">Muscle</tissue>
    </source>
</reference>
<evidence type="ECO:0000313" key="3">
    <source>
        <dbReference type="Proteomes" id="UP001374579"/>
    </source>
</evidence>
<feature type="compositionally biased region" description="Gly residues" evidence="1">
    <location>
        <begin position="34"/>
        <end position="47"/>
    </location>
</feature>
<dbReference type="AlphaFoldDB" id="A0AAN9BCD8"/>
<protein>
    <submittedName>
        <fullName evidence="2">Uncharacterized protein</fullName>
    </submittedName>
</protein>
<name>A0AAN9BCD8_9CAEN</name>
<feature type="compositionally biased region" description="Basic and acidic residues" evidence="1">
    <location>
        <begin position="9"/>
        <end position="27"/>
    </location>
</feature>
<feature type="region of interest" description="Disordered" evidence="1">
    <location>
        <begin position="1"/>
        <end position="60"/>
    </location>
</feature>
<organism evidence="2 3">
    <name type="scientific">Littorina saxatilis</name>
    <dbReference type="NCBI Taxonomy" id="31220"/>
    <lineage>
        <taxon>Eukaryota</taxon>
        <taxon>Metazoa</taxon>
        <taxon>Spiralia</taxon>
        <taxon>Lophotrochozoa</taxon>
        <taxon>Mollusca</taxon>
        <taxon>Gastropoda</taxon>
        <taxon>Caenogastropoda</taxon>
        <taxon>Littorinimorpha</taxon>
        <taxon>Littorinoidea</taxon>
        <taxon>Littorinidae</taxon>
        <taxon>Littorina</taxon>
    </lineage>
</organism>
<proteinExistence type="predicted"/>